<dbReference type="eggNOG" id="COG0405">
    <property type="taxonomic scope" value="Bacteria"/>
</dbReference>
<proteinExistence type="predicted"/>
<dbReference type="PANTHER" id="PTHR43881">
    <property type="entry name" value="GAMMA-GLUTAMYLTRANSPEPTIDASE (AFU_ORTHOLOGUE AFUA_4G13580)"/>
    <property type="match status" value="1"/>
</dbReference>
<dbReference type="InterPro" id="IPR029055">
    <property type="entry name" value="Ntn_hydrolases_N"/>
</dbReference>
<dbReference type="Gene3D" id="3.60.20.40">
    <property type="match status" value="1"/>
</dbReference>
<dbReference type="Proteomes" id="UP000009881">
    <property type="component" value="Unassembled WGS sequence"/>
</dbReference>
<dbReference type="PANTHER" id="PTHR43881:SF5">
    <property type="entry name" value="GAMMA-GLUTAMYLTRANSPEPTIDASE"/>
    <property type="match status" value="1"/>
</dbReference>
<dbReference type="InterPro" id="IPR043138">
    <property type="entry name" value="GGT_lsub"/>
</dbReference>
<comment type="caution">
    <text evidence="1">The sequence shown here is derived from an EMBL/GenBank/DDBJ whole genome shotgun (WGS) entry which is preliminary data.</text>
</comment>
<dbReference type="Pfam" id="PF01019">
    <property type="entry name" value="G_glu_transpept"/>
    <property type="match status" value="1"/>
</dbReference>
<dbReference type="STRING" id="1238182.C882_3073"/>
<dbReference type="AlphaFoldDB" id="K9H4J3"/>
<sequence length="532" mass="56383">MIHTTYARRGMVTAPHALAAQAGAAVLRDGGNAVEAMIAAAATCAVVYPHMNGLGGDGFWLISEPGRPVVSIDGSGAAGRHAMPETYHAQGLTAVPGTGPLAAATVAGTVSGWQSALDVSARWEGRMSLERLVEDAVWHAREGVPVSSAHHRALLRRADALRDHPGFAAHYLNADGSIPAEGSLHRNPALAHTLEGLARDGLDDFYRGAIGRALTADLTAAGTPLTADDLARHRSIRRRPLSMGLEGCTVYNTPPPTQGLTSLMILGLFERLNVGPDQAERFAHIHGIVEATKLAFRVRNTHVADPHAMQVHATTFLADHLLDRLAAEIMPRQAIPWPLPASPGDTVWMGCVDGEGRAVSFIQSLYHAFGSGVVLPETGLLWHNRGIAYDFDPDSPRVMKPGRKPFHTLSPALARFRDGRVMVYGTMGGDGQPQTQAALFTRYARFGTGLQAAVTAPRWALGRSYEGESHDLKVESRMDPALVAALEAAGHTVARVGDFDDLMGHAGALVLRPDGVIEGAADPRGDGGVAGF</sequence>
<dbReference type="PATRIC" id="fig|1238182.3.peg.821"/>
<dbReference type="InterPro" id="IPR052896">
    <property type="entry name" value="GGT-like_enzyme"/>
</dbReference>
<keyword evidence="2" id="KW-1185">Reference proteome</keyword>
<reference evidence="1 2" key="1">
    <citation type="journal article" date="2013" name="Genome Announc.">
        <title>Draft Genome Sequence of an Alphaproteobacterium, Caenispirillum salinarum AK4(T), Isolated from a Solar Saltern.</title>
        <authorList>
            <person name="Khatri I."/>
            <person name="Singh A."/>
            <person name="Korpole S."/>
            <person name="Pinnaka A.K."/>
            <person name="Subramanian S."/>
        </authorList>
    </citation>
    <scope>NUCLEOTIDE SEQUENCE [LARGE SCALE GENOMIC DNA]</scope>
    <source>
        <strain evidence="1 2">AK4</strain>
    </source>
</reference>
<dbReference type="Gene3D" id="1.10.246.130">
    <property type="match status" value="1"/>
</dbReference>
<name>K9H4J3_9PROT</name>
<gene>
    <name evidence="1" type="ORF">C882_3073</name>
</gene>
<dbReference type="PRINTS" id="PR01210">
    <property type="entry name" value="GGTRANSPTASE"/>
</dbReference>
<dbReference type="InterPro" id="IPR043137">
    <property type="entry name" value="GGT_ssub_C"/>
</dbReference>
<protein>
    <submittedName>
        <fullName evidence="1">Gamma-glutamyltranspeptidase</fullName>
    </submittedName>
</protein>
<dbReference type="OrthoDB" id="9781342at2"/>
<dbReference type="EMBL" id="ANHY01000004">
    <property type="protein sequence ID" value="EKV32009.1"/>
    <property type="molecule type" value="Genomic_DNA"/>
</dbReference>
<accession>K9H4J3</accession>
<evidence type="ECO:0000313" key="1">
    <source>
        <dbReference type="EMBL" id="EKV32009.1"/>
    </source>
</evidence>
<dbReference type="RefSeq" id="WP_009539270.1">
    <property type="nucleotide sequence ID" value="NZ_ANHY01000004.1"/>
</dbReference>
<organism evidence="1 2">
    <name type="scientific">Caenispirillum salinarum AK4</name>
    <dbReference type="NCBI Taxonomy" id="1238182"/>
    <lineage>
        <taxon>Bacteria</taxon>
        <taxon>Pseudomonadati</taxon>
        <taxon>Pseudomonadota</taxon>
        <taxon>Alphaproteobacteria</taxon>
        <taxon>Rhodospirillales</taxon>
        <taxon>Novispirillaceae</taxon>
        <taxon>Caenispirillum</taxon>
    </lineage>
</organism>
<dbReference type="SUPFAM" id="SSF56235">
    <property type="entry name" value="N-terminal nucleophile aminohydrolases (Ntn hydrolases)"/>
    <property type="match status" value="1"/>
</dbReference>
<evidence type="ECO:0000313" key="2">
    <source>
        <dbReference type="Proteomes" id="UP000009881"/>
    </source>
</evidence>